<evidence type="ECO:0000313" key="1">
    <source>
        <dbReference type="EMBL" id="AVH59963.1"/>
    </source>
</evidence>
<evidence type="ECO:0000313" key="2">
    <source>
        <dbReference type="Proteomes" id="UP000238413"/>
    </source>
</evidence>
<dbReference type="EMBL" id="CP026652">
    <property type="protein sequence ID" value="AVH59963.1"/>
    <property type="molecule type" value="Genomic_DNA"/>
</dbReference>
<accession>A0ABN5IA54</accession>
<dbReference type="Proteomes" id="UP000238413">
    <property type="component" value="Chromosome"/>
</dbReference>
<proteinExistence type="predicted"/>
<protein>
    <recommendedName>
        <fullName evidence="3">Chitin-binding type-4 domain-containing protein</fullName>
    </recommendedName>
</protein>
<dbReference type="RefSeq" id="WP_099500343.1">
    <property type="nucleotide sequence ID" value="NZ_CP026652.1"/>
</dbReference>
<reference evidence="1 2" key="1">
    <citation type="submission" date="2018-02" db="EMBL/GenBank/DDBJ databases">
        <title>Complete genome sequence of Streptomyces dengpaensis, the producer of angucyclines.</title>
        <authorList>
            <person name="Yumei L."/>
        </authorList>
    </citation>
    <scope>NUCLEOTIDE SEQUENCE [LARGE SCALE GENOMIC DNA]</scope>
    <source>
        <strain evidence="1 2">XZHG99</strain>
    </source>
</reference>
<evidence type="ECO:0008006" key="3">
    <source>
        <dbReference type="Google" id="ProtNLM"/>
    </source>
</evidence>
<gene>
    <name evidence="1" type="ORF">C4B68_33980</name>
</gene>
<organism evidence="1 2">
    <name type="scientific">Streptomyces dengpaensis</name>
    <dbReference type="NCBI Taxonomy" id="2049881"/>
    <lineage>
        <taxon>Bacteria</taxon>
        <taxon>Bacillati</taxon>
        <taxon>Actinomycetota</taxon>
        <taxon>Actinomycetes</taxon>
        <taxon>Kitasatosporales</taxon>
        <taxon>Streptomycetaceae</taxon>
        <taxon>Streptomyces</taxon>
    </lineage>
</organism>
<keyword evidence="2" id="KW-1185">Reference proteome</keyword>
<name>A0ABN5IA54_9ACTN</name>
<sequence>MNITPPIGRIMDTSRQPCGYSPGDTDANTCMQPATWHIAWDADLENGLACDEHMIYAKQFAYVDRHPVGVDCAMPGSTWDFEEKRCGYPGSSAPAVAHAAAGQPGEQG</sequence>